<proteinExistence type="predicted"/>
<evidence type="ECO:0000256" key="3">
    <source>
        <dbReference type="ARBA" id="ARBA00023163"/>
    </source>
</evidence>
<keyword evidence="1" id="KW-0805">Transcription regulation</keyword>
<dbReference type="PROSITE" id="PS50977">
    <property type="entry name" value="HTH_TETR_2"/>
    <property type="match status" value="1"/>
</dbReference>
<feature type="region of interest" description="Disordered" evidence="5">
    <location>
        <begin position="1"/>
        <end position="56"/>
    </location>
</feature>
<reference evidence="8" key="1">
    <citation type="journal article" date="2019" name="Int. J. Syst. Evol. Microbiol.">
        <title>The Global Catalogue of Microorganisms (GCM) 10K type strain sequencing project: providing services to taxonomists for standard genome sequencing and annotation.</title>
        <authorList>
            <consortium name="The Broad Institute Genomics Platform"/>
            <consortium name="The Broad Institute Genome Sequencing Center for Infectious Disease"/>
            <person name="Wu L."/>
            <person name="Ma J."/>
        </authorList>
    </citation>
    <scope>NUCLEOTIDE SEQUENCE [LARGE SCALE GENOMIC DNA]</scope>
    <source>
        <strain evidence="8">CGMCC 4.5798</strain>
    </source>
</reference>
<dbReference type="PRINTS" id="PR00455">
    <property type="entry name" value="HTHTETR"/>
</dbReference>
<evidence type="ECO:0000259" key="6">
    <source>
        <dbReference type="PROSITE" id="PS50977"/>
    </source>
</evidence>
<evidence type="ECO:0000256" key="1">
    <source>
        <dbReference type="ARBA" id="ARBA00023015"/>
    </source>
</evidence>
<dbReference type="EMBL" id="JBHSMZ010000006">
    <property type="protein sequence ID" value="MFC5549170.1"/>
    <property type="molecule type" value="Genomic_DNA"/>
</dbReference>
<dbReference type="Proteomes" id="UP001596086">
    <property type="component" value="Unassembled WGS sequence"/>
</dbReference>
<feature type="domain" description="HTH tetR-type" evidence="6">
    <location>
        <begin position="104"/>
        <end position="164"/>
    </location>
</feature>
<organism evidence="7 8">
    <name type="scientific">Massilia aerilata</name>
    <dbReference type="NCBI Taxonomy" id="453817"/>
    <lineage>
        <taxon>Bacteria</taxon>
        <taxon>Pseudomonadati</taxon>
        <taxon>Pseudomonadota</taxon>
        <taxon>Betaproteobacteria</taxon>
        <taxon>Burkholderiales</taxon>
        <taxon>Oxalobacteraceae</taxon>
        <taxon>Telluria group</taxon>
        <taxon>Massilia</taxon>
    </lineage>
</organism>
<dbReference type="Gene3D" id="1.10.357.10">
    <property type="entry name" value="Tetracycline Repressor, domain 2"/>
    <property type="match status" value="1"/>
</dbReference>
<keyword evidence="3" id="KW-0804">Transcription</keyword>
<dbReference type="Pfam" id="PF00440">
    <property type="entry name" value="TetR_N"/>
    <property type="match status" value="1"/>
</dbReference>
<evidence type="ECO:0000256" key="5">
    <source>
        <dbReference type="SAM" id="MobiDB-lite"/>
    </source>
</evidence>
<evidence type="ECO:0000313" key="7">
    <source>
        <dbReference type="EMBL" id="MFC5549170.1"/>
    </source>
</evidence>
<dbReference type="PANTHER" id="PTHR30055:SF234">
    <property type="entry name" value="HTH-TYPE TRANSCRIPTIONAL REGULATOR BETI"/>
    <property type="match status" value="1"/>
</dbReference>
<dbReference type="PANTHER" id="PTHR30055">
    <property type="entry name" value="HTH-TYPE TRANSCRIPTIONAL REGULATOR RUTR"/>
    <property type="match status" value="1"/>
</dbReference>
<accession>A0ABW0RZP4</accession>
<name>A0ABW0RZP4_9BURK</name>
<evidence type="ECO:0000256" key="2">
    <source>
        <dbReference type="ARBA" id="ARBA00023125"/>
    </source>
</evidence>
<feature type="DNA-binding region" description="H-T-H motif" evidence="4">
    <location>
        <begin position="127"/>
        <end position="146"/>
    </location>
</feature>
<dbReference type="InterPro" id="IPR009057">
    <property type="entry name" value="Homeodomain-like_sf"/>
</dbReference>
<keyword evidence="8" id="KW-1185">Reference proteome</keyword>
<evidence type="ECO:0000313" key="8">
    <source>
        <dbReference type="Proteomes" id="UP001596086"/>
    </source>
</evidence>
<dbReference type="InterPro" id="IPR050109">
    <property type="entry name" value="HTH-type_TetR-like_transc_reg"/>
</dbReference>
<gene>
    <name evidence="7" type="ORF">ACFPO9_11660</name>
</gene>
<protein>
    <submittedName>
        <fullName evidence="7">TetR/AcrR family transcriptional regulator</fullName>
    </submittedName>
</protein>
<feature type="compositionally biased region" description="Low complexity" evidence="5">
    <location>
        <begin position="10"/>
        <end position="56"/>
    </location>
</feature>
<dbReference type="SUPFAM" id="SSF46689">
    <property type="entry name" value="Homeodomain-like"/>
    <property type="match status" value="1"/>
</dbReference>
<comment type="caution">
    <text evidence="7">The sequence shown here is derived from an EMBL/GenBank/DDBJ whole genome shotgun (WGS) entry which is preliminary data.</text>
</comment>
<keyword evidence="2 4" id="KW-0238">DNA-binding</keyword>
<feature type="region of interest" description="Disordered" evidence="5">
    <location>
        <begin position="76"/>
        <end position="97"/>
    </location>
</feature>
<dbReference type="RefSeq" id="WP_379770814.1">
    <property type="nucleotide sequence ID" value="NZ_JBHSMZ010000006.1"/>
</dbReference>
<evidence type="ECO:0000256" key="4">
    <source>
        <dbReference type="PROSITE-ProRule" id="PRU00335"/>
    </source>
</evidence>
<dbReference type="InterPro" id="IPR001647">
    <property type="entry name" value="HTH_TetR"/>
</dbReference>
<sequence length="289" mass="31755">MTGSVKAVKKTAAPKPKAGAKAVPDAKVAATRAKPAARPSATPAAKAPATPAAKAAPRAKPAAAVVAKPAVKPAAKPAPKLEGARAPLTARTAAPKAKLNKRSSDTIAKILAVTEEIILRSGAERISILDVCEEVGISRGTFYRYFSSQDDLLDAFSRHKRDQFHATLLTIAASNDPDERFQALLDFIDNYLETSRARRLLLVAPDYATRWLQRIFTDSVHRFQDILSMVFDAWEERHGIVIDRELVCELMVRYIMSDVLVPAGPDRRNLMRRIERFVHMLVSGRVARR</sequence>